<dbReference type="EMBL" id="PVNP01000112">
    <property type="protein sequence ID" value="PRO73501.1"/>
    <property type="molecule type" value="Genomic_DNA"/>
</dbReference>
<protein>
    <submittedName>
        <fullName evidence="1">Uncharacterized protein</fullName>
    </submittedName>
</protein>
<proteinExistence type="predicted"/>
<sequence length="91" mass="10647">MKAFNWGLNVQRFMVQKLMRFCFAPQPRGMQRENGFSALPCQDYPSRITQGTSCGAQGRFYFYRALAIIFEAHALQNGRQRKILEHRKLFA</sequence>
<dbReference type="AlphaFoldDB" id="A0A2S9VAJ7"/>
<evidence type="ECO:0000313" key="1">
    <source>
        <dbReference type="EMBL" id="PRO73501.1"/>
    </source>
</evidence>
<gene>
    <name evidence="1" type="ORF">C6Y40_11340</name>
</gene>
<comment type="caution">
    <text evidence="1">The sequence shown here is derived from an EMBL/GenBank/DDBJ whole genome shotgun (WGS) entry which is preliminary data.</text>
</comment>
<organism evidence="1 2">
    <name type="scientific">Alteromonas alba</name>
    <dbReference type="NCBI Taxonomy" id="2079529"/>
    <lineage>
        <taxon>Bacteria</taxon>
        <taxon>Pseudomonadati</taxon>
        <taxon>Pseudomonadota</taxon>
        <taxon>Gammaproteobacteria</taxon>
        <taxon>Alteromonadales</taxon>
        <taxon>Alteromonadaceae</taxon>
        <taxon>Alteromonas/Salinimonas group</taxon>
        <taxon>Alteromonas</taxon>
    </lineage>
</organism>
<name>A0A2S9VAJ7_9ALTE</name>
<evidence type="ECO:0000313" key="2">
    <source>
        <dbReference type="Proteomes" id="UP000238949"/>
    </source>
</evidence>
<reference evidence="2" key="1">
    <citation type="journal article" date="2020" name="Int. J. Syst. Evol. Microbiol.">
        <title>Alteromonas alba sp. nov., a marine bacterium isolated from the seawater of the West Pacific Ocean.</title>
        <authorList>
            <person name="Sun C."/>
            <person name="Wu Y.-H."/>
            <person name="Xamxidin M."/>
            <person name="Cheng H."/>
            <person name="Xu X.-W."/>
        </authorList>
    </citation>
    <scope>NUCLEOTIDE SEQUENCE [LARGE SCALE GENOMIC DNA]</scope>
    <source>
        <strain evidence="2">190</strain>
    </source>
</reference>
<keyword evidence="2" id="KW-1185">Reference proteome</keyword>
<dbReference type="Proteomes" id="UP000238949">
    <property type="component" value="Unassembled WGS sequence"/>
</dbReference>
<accession>A0A2S9VAJ7</accession>